<dbReference type="AlphaFoldDB" id="A0A3P6SYP3"/>
<sequence>MDYNRKLSAVVENSNFTDESHPKYEVLLTLTYMMLTNMVHPELIDEPQQKAEFDTEYTMNWTDERLEWNPKDYCGMDHIYVLSSDVWFPDITF</sequence>
<reference evidence="2 3" key="1">
    <citation type="submission" date="2018-11" db="EMBL/GenBank/DDBJ databases">
        <authorList>
            <consortium name="Pathogen Informatics"/>
        </authorList>
    </citation>
    <scope>NUCLEOTIDE SEQUENCE [LARGE SCALE GENOMIC DNA]</scope>
</reference>
<dbReference type="Proteomes" id="UP000271889">
    <property type="component" value="Unassembled WGS sequence"/>
</dbReference>
<feature type="non-terminal residue" evidence="2">
    <location>
        <position position="93"/>
    </location>
</feature>
<dbReference type="InterPro" id="IPR006202">
    <property type="entry name" value="Neur_chan_lig-bd"/>
</dbReference>
<keyword evidence="3" id="KW-1185">Reference proteome</keyword>
<dbReference type="SUPFAM" id="SSF63712">
    <property type="entry name" value="Nicotinic receptor ligand binding domain-like"/>
    <property type="match status" value="1"/>
</dbReference>
<dbReference type="GO" id="GO:0005230">
    <property type="term" value="F:extracellular ligand-gated monoatomic ion channel activity"/>
    <property type="evidence" value="ECO:0007669"/>
    <property type="project" value="InterPro"/>
</dbReference>
<evidence type="ECO:0000259" key="1">
    <source>
        <dbReference type="Pfam" id="PF02931"/>
    </source>
</evidence>
<organism evidence="2 3">
    <name type="scientific">Cylicostephanus goldi</name>
    <name type="common">Nematode worm</name>
    <dbReference type="NCBI Taxonomy" id="71465"/>
    <lineage>
        <taxon>Eukaryota</taxon>
        <taxon>Metazoa</taxon>
        <taxon>Ecdysozoa</taxon>
        <taxon>Nematoda</taxon>
        <taxon>Chromadorea</taxon>
        <taxon>Rhabditida</taxon>
        <taxon>Rhabditina</taxon>
        <taxon>Rhabditomorpha</taxon>
        <taxon>Strongyloidea</taxon>
        <taxon>Strongylidae</taxon>
        <taxon>Cylicostephanus</taxon>
    </lineage>
</organism>
<gene>
    <name evidence="2" type="ORF">CGOC_LOCUS4355</name>
</gene>
<feature type="domain" description="Neurotransmitter-gated ion-channel ligand-binding" evidence="1">
    <location>
        <begin position="43"/>
        <end position="93"/>
    </location>
</feature>
<dbReference type="EMBL" id="UYRV01011960">
    <property type="protein sequence ID" value="VDK58531.1"/>
    <property type="molecule type" value="Genomic_DNA"/>
</dbReference>
<dbReference type="Gene3D" id="2.70.170.10">
    <property type="entry name" value="Neurotransmitter-gated ion-channel ligand-binding domain"/>
    <property type="match status" value="1"/>
</dbReference>
<dbReference type="GO" id="GO:0016020">
    <property type="term" value="C:membrane"/>
    <property type="evidence" value="ECO:0007669"/>
    <property type="project" value="InterPro"/>
</dbReference>
<evidence type="ECO:0000313" key="2">
    <source>
        <dbReference type="EMBL" id="VDK58531.1"/>
    </source>
</evidence>
<name>A0A3P6SYP3_CYLGO</name>
<protein>
    <recommendedName>
        <fullName evidence="1">Neurotransmitter-gated ion-channel ligand-binding domain-containing protein</fullName>
    </recommendedName>
</protein>
<accession>A0A3P6SYP3</accession>
<dbReference type="Pfam" id="PF02931">
    <property type="entry name" value="Neur_chan_LBD"/>
    <property type="match status" value="1"/>
</dbReference>
<dbReference type="OrthoDB" id="5872381at2759"/>
<evidence type="ECO:0000313" key="3">
    <source>
        <dbReference type="Proteomes" id="UP000271889"/>
    </source>
</evidence>
<proteinExistence type="predicted"/>
<dbReference type="InterPro" id="IPR036734">
    <property type="entry name" value="Neur_chan_lig-bd_sf"/>
</dbReference>